<dbReference type="PANTHER" id="PTHR15157">
    <property type="entry name" value="UV RADIATION RESISTANCE-ASSOCIATED GENE PROTEIN"/>
    <property type="match status" value="1"/>
</dbReference>
<name>A0A024GGP3_9STRA</name>
<dbReference type="GO" id="GO:0035493">
    <property type="term" value="P:SNARE complex assembly"/>
    <property type="evidence" value="ECO:0007669"/>
    <property type="project" value="TreeGrafter"/>
</dbReference>
<dbReference type="STRING" id="65357.A0A024GGP3"/>
<protein>
    <submittedName>
        <fullName evidence="2">Uncharacterized protein</fullName>
    </submittedName>
</protein>
<proteinExistence type="predicted"/>
<dbReference type="PANTHER" id="PTHR15157:SF5">
    <property type="entry name" value="UV RADIATION RESISTANCE-ASSOCIATED GENE PROTEIN"/>
    <property type="match status" value="1"/>
</dbReference>
<dbReference type="OrthoDB" id="72772at2759"/>
<dbReference type="AlphaFoldDB" id="A0A024GGP3"/>
<keyword evidence="1" id="KW-0175">Coiled coil</keyword>
<dbReference type="GO" id="GO:0000149">
    <property type="term" value="F:SNARE binding"/>
    <property type="evidence" value="ECO:0007669"/>
    <property type="project" value="TreeGrafter"/>
</dbReference>
<accession>A0A024GGP3</accession>
<reference evidence="2 3" key="1">
    <citation type="submission" date="2012-05" db="EMBL/GenBank/DDBJ databases">
        <title>Recombination and specialization in a pathogen metapopulation.</title>
        <authorList>
            <person name="Gardiner A."/>
            <person name="Kemen E."/>
            <person name="Schultz-Larsen T."/>
            <person name="MacLean D."/>
            <person name="Van Oosterhout C."/>
            <person name="Jones J.D.G."/>
        </authorList>
    </citation>
    <scope>NUCLEOTIDE SEQUENCE [LARGE SCALE GENOMIC DNA]</scope>
    <source>
        <strain evidence="2 3">Ac Nc2</strain>
    </source>
</reference>
<evidence type="ECO:0000313" key="2">
    <source>
        <dbReference type="EMBL" id="CCI45899.1"/>
    </source>
</evidence>
<evidence type="ECO:0000313" key="3">
    <source>
        <dbReference type="Proteomes" id="UP000053237"/>
    </source>
</evidence>
<dbReference type="GO" id="GO:0000323">
    <property type="term" value="C:lytic vacuole"/>
    <property type="evidence" value="ECO:0007669"/>
    <property type="project" value="TreeGrafter"/>
</dbReference>
<organism evidence="2 3">
    <name type="scientific">Albugo candida</name>
    <dbReference type="NCBI Taxonomy" id="65357"/>
    <lineage>
        <taxon>Eukaryota</taxon>
        <taxon>Sar</taxon>
        <taxon>Stramenopiles</taxon>
        <taxon>Oomycota</taxon>
        <taxon>Peronosporomycetes</taxon>
        <taxon>Albuginales</taxon>
        <taxon>Albuginaceae</taxon>
        <taxon>Albugo</taxon>
    </lineage>
</organism>
<comment type="caution">
    <text evidence="2">The sequence shown here is derived from an EMBL/GenBank/DDBJ whole genome shotgun (WGS) entry which is preliminary data.</text>
</comment>
<evidence type="ECO:0000256" key="1">
    <source>
        <dbReference type="ARBA" id="ARBA00023054"/>
    </source>
</evidence>
<sequence length="558" mass="64304">MAEFLYAYACLRDPRDLRSSNAVSARGNTYGKGLRSVCSMSSIPAATSTIDSKRNERCTARSIEMDDFVTFGIRNVALHTNSSIKMLDLYFEVLIENRIAYTSEIVKNTLFPVWIPFQLSKLEGHGRADRQPNRLTVKKLPSVVHGRRGVALTIVVYRVESGSWQGYYETQSNGKRVSDRSAAFRRDEVLQFRCKLNELVPLAVPLAEIESLPLNTWFFTLGDGGVHVSKRTFRMVRQVSNTSGTTISCLKQTTPSVCSVHVNQSLEHRIRIQTLKRTFSSIHDRVARLSHDIQNGLSLKYARQCIDPIVERHCDAKRDSIQKLRKRIVHLREFVNRLQQTSLQEKKTLDLDVRISKALVKLMHMNLKCKDEQDGILERRYQILRTAYQIRYRQAMLVKALQEVYPIECNRSGECCIRGIRLTNSDLTNNRKGEEECVSTALGYVAHLVFMLSKYFHIQIRYRVFVACSRSSIQDETRDPSLEFPLYRKGVEKDRYERAIQYLGMNVEQIMSARGLDNSRYTSILQRLKAVMDVELEWLEHDNTKNFDEKGSVSSIYQ</sequence>
<dbReference type="GO" id="GO:0005768">
    <property type="term" value="C:endosome"/>
    <property type="evidence" value="ECO:0007669"/>
    <property type="project" value="TreeGrafter"/>
</dbReference>
<dbReference type="InParanoid" id="A0A024GGP3"/>
<keyword evidence="3" id="KW-1185">Reference proteome</keyword>
<dbReference type="Proteomes" id="UP000053237">
    <property type="component" value="Unassembled WGS sequence"/>
</dbReference>
<dbReference type="EMBL" id="CAIX01000111">
    <property type="protein sequence ID" value="CCI45899.1"/>
    <property type="molecule type" value="Genomic_DNA"/>
</dbReference>
<gene>
    <name evidence="2" type="ORF">BN9_068090</name>
</gene>